<dbReference type="InterPro" id="IPR050250">
    <property type="entry name" value="Macrolide_Exporter_MacB"/>
</dbReference>
<evidence type="ECO:0000313" key="10">
    <source>
        <dbReference type="EMBL" id="REF29899.1"/>
    </source>
</evidence>
<dbReference type="InterPro" id="IPR025857">
    <property type="entry name" value="MacB_PCD"/>
</dbReference>
<feature type="domain" description="ABC3 transporter permease C-terminal" evidence="8">
    <location>
        <begin position="277"/>
        <end position="398"/>
    </location>
</feature>
<dbReference type="Proteomes" id="UP000256253">
    <property type="component" value="Unassembled WGS sequence"/>
</dbReference>
<dbReference type="GO" id="GO:0005886">
    <property type="term" value="C:plasma membrane"/>
    <property type="evidence" value="ECO:0007669"/>
    <property type="project" value="UniProtKB-SubCell"/>
</dbReference>
<keyword evidence="3 7" id="KW-0812">Transmembrane</keyword>
<comment type="similarity">
    <text evidence="6">Belongs to the ABC-4 integral membrane protein family.</text>
</comment>
<feature type="transmembrane region" description="Helical" evidence="7">
    <location>
        <begin position="723"/>
        <end position="749"/>
    </location>
</feature>
<comment type="caution">
    <text evidence="10">The sequence shown here is derived from an EMBL/GenBank/DDBJ whole genome shotgun (WGS) entry which is preliminary data.</text>
</comment>
<dbReference type="PANTHER" id="PTHR30572:SF4">
    <property type="entry name" value="ABC TRANSPORTER PERMEASE YTRF"/>
    <property type="match status" value="1"/>
</dbReference>
<feature type="transmembrane region" description="Helical" evidence="7">
    <location>
        <begin position="772"/>
        <end position="795"/>
    </location>
</feature>
<feature type="domain" description="ABC3 transporter permease C-terminal" evidence="8">
    <location>
        <begin position="728"/>
        <end position="844"/>
    </location>
</feature>
<name>A0A3D9UKP8_9MICO</name>
<dbReference type="Pfam" id="PF02687">
    <property type="entry name" value="FtsX"/>
    <property type="match status" value="2"/>
</dbReference>
<accession>A0A3D9UKP8</accession>
<reference evidence="10 11" key="1">
    <citation type="submission" date="2018-08" db="EMBL/GenBank/DDBJ databases">
        <title>Sequencing the genomes of 1000 actinobacteria strains.</title>
        <authorList>
            <person name="Klenk H.-P."/>
        </authorList>
    </citation>
    <scope>NUCLEOTIDE SEQUENCE [LARGE SCALE GENOMIC DNA]</scope>
    <source>
        <strain evidence="10 11">DSM 22967</strain>
    </source>
</reference>
<feature type="transmembrane region" description="Helical" evidence="7">
    <location>
        <begin position="413"/>
        <end position="432"/>
    </location>
</feature>
<evidence type="ECO:0000256" key="3">
    <source>
        <dbReference type="ARBA" id="ARBA00022692"/>
    </source>
</evidence>
<evidence type="ECO:0000313" key="11">
    <source>
        <dbReference type="Proteomes" id="UP000256253"/>
    </source>
</evidence>
<feature type="transmembrane region" description="Helical" evidence="7">
    <location>
        <begin position="444"/>
        <end position="477"/>
    </location>
</feature>
<gene>
    <name evidence="10" type="ORF">DFJ65_0883</name>
</gene>
<keyword evidence="2" id="KW-1003">Cell membrane</keyword>
<evidence type="ECO:0000256" key="4">
    <source>
        <dbReference type="ARBA" id="ARBA00022989"/>
    </source>
</evidence>
<sequence length="852" mass="87968">MAGTMGKVSLRNLGAHKLRLLLTVLSVVLGTSFVAGSLIFTSTIGRSFNDIFDNVAIGVDAQVSSSNRSNGLTSDLGVPQSVVDKIESDKAALGVDRVQVGYTGTIAIADSTGKALQSGGAPIVGANWVPTDQALDPNGVRITQGRAPSGPNEIVLNESAATKGSLKVGSRTKVVVENGDGTPRDVTVVGLTKLPGATSGYIEADFDAATARSLFSDGKHVGTVQVSAASGVTPDQLKQRLAQAFPDQKVQTGEEVRQQTKDAINQFLQIFNYILLSFAAIGLIVGTFIIYNTFSMIVAQRVKELALLRAVGASRPQVTRSVLFEAFVVGLIGSVVGFAIGIALAAGLQAILSSTGAGLPSGDLAITPTAVIACLLVGIVVTMVSAYAPARRAAQVSPVEAMRESQTDGASSLRVRTLIGALLAVLGFAAIFSGATGKGGQAAGLVGLGAVVIIVAVVMGAPALSQPVIGALGSVIGRPFGKLGRLARTNAVRNPRRTAATAFALTLGLMLVAVIGTLGSSFKATIDSAVSSDVTADVILTGGDQMGLPPASGATLAKLDGVKDVVQLRNVPVRIGGSDSVGTAPTGDLSTVLKLAVTQGSSTIGANSVLVSDKFASANGLKVGSPVELATRFGTKANPTVTGIYTESALSGPFMLGGSAYSQLVPKQLERSWVTLVKVTDGAPVAQVQNRIGDAMKDYLTIKVQTPKEFANAQSSQIDQMLLVLYGMLGLSLVIAVLGIINTLALSVVERKREIGMLRAVGMLRKQVRRTIYLESILISIFGALLGMIIGVAIGWCLVRTFREWIPDISAVIPWPTILFTLVMAAVVGMAAALWPGIRAARTRPLEAIADL</sequence>
<dbReference type="PANTHER" id="PTHR30572">
    <property type="entry name" value="MEMBRANE COMPONENT OF TRANSPORTER-RELATED"/>
    <property type="match status" value="1"/>
</dbReference>
<evidence type="ECO:0000256" key="5">
    <source>
        <dbReference type="ARBA" id="ARBA00023136"/>
    </source>
</evidence>
<dbReference type="Pfam" id="PF12704">
    <property type="entry name" value="MacB_PCD"/>
    <property type="match status" value="2"/>
</dbReference>
<dbReference type="GO" id="GO:0022857">
    <property type="term" value="F:transmembrane transporter activity"/>
    <property type="evidence" value="ECO:0007669"/>
    <property type="project" value="TreeGrafter"/>
</dbReference>
<evidence type="ECO:0000256" key="1">
    <source>
        <dbReference type="ARBA" id="ARBA00004651"/>
    </source>
</evidence>
<organism evidence="10 11">
    <name type="scientific">Calidifontibacter indicus</name>
    <dbReference type="NCBI Taxonomy" id="419650"/>
    <lineage>
        <taxon>Bacteria</taxon>
        <taxon>Bacillati</taxon>
        <taxon>Actinomycetota</taxon>
        <taxon>Actinomycetes</taxon>
        <taxon>Micrococcales</taxon>
        <taxon>Dermacoccaceae</taxon>
        <taxon>Calidifontibacter</taxon>
    </lineage>
</organism>
<proteinExistence type="inferred from homology"/>
<feature type="transmembrane region" description="Helical" evidence="7">
    <location>
        <begin position="322"/>
        <end position="352"/>
    </location>
</feature>
<feature type="domain" description="MacB-like periplasmic core" evidence="9">
    <location>
        <begin position="21"/>
        <end position="243"/>
    </location>
</feature>
<comment type="subcellular location">
    <subcellularLocation>
        <location evidence="1">Cell membrane</location>
        <topology evidence="1">Multi-pass membrane protein</topology>
    </subcellularLocation>
</comment>
<evidence type="ECO:0000256" key="6">
    <source>
        <dbReference type="ARBA" id="ARBA00038076"/>
    </source>
</evidence>
<protein>
    <submittedName>
        <fullName evidence="10">Putative ABC transport system permease protein</fullName>
    </submittedName>
</protein>
<feature type="transmembrane region" description="Helical" evidence="7">
    <location>
        <begin position="364"/>
        <end position="388"/>
    </location>
</feature>
<evidence type="ECO:0000259" key="8">
    <source>
        <dbReference type="Pfam" id="PF02687"/>
    </source>
</evidence>
<keyword evidence="11" id="KW-1185">Reference proteome</keyword>
<dbReference type="AlphaFoldDB" id="A0A3D9UKP8"/>
<evidence type="ECO:0000256" key="7">
    <source>
        <dbReference type="SAM" id="Phobius"/>
    </source>
</evidence>
<dbReference type="InterPro" id="IPR003838">
    <property type="entry name" value="ABC3_permease_C"/>
</dbReference>
<feature type="domain" description="MacB-like periplasmic core" evidence="9">
    <location>
        <begin position="498"/>
        <end position="693"/>
    </location>
</feature>
<feature type="transmembrane region" description="Helical" evidence="7">
    <location>
        <begin position="20"/>
        <end position="40"/>
    </location>
</feature>
<dbReference type="RefSeq" id="WP_115921973.1">
    <property type="nucleotide sequence ID" value="NZ_QTUA01000001.1"/>
</dbReference>
<evidence type="ECO:0000259" key="9">
    <source>
        <dbReference type="Pfam" id="PF12704"/>
    </source>
</evidence>
<dbReference type="EMBL" id="QTUA01000001">
    <property type="protein sequence ID" value="REF29899.1"/>
    <property type="molecule type" value="Genomic_DNA"/>
</dbReference>
<feature type="transmembrane region" description="Helical" evidence="7">
    <location>
        <begin position="270"/>
        <end position="291"/>
    </location>
</feature>
<dbReference type="OrthoDB" id="9780560at2"/>
<keyword evidence="4 7" id="KW-1133">Transmembrane helix</keyword>
<evidence type="ECO:0000256" key="2">
    <source>
        <dbReference type="ARBA" id="ARBA00022475"/>
    </source>
</evidence>
<feature type="transmembrane region" description="Helical" evidence="7">
    <location>
        <begin position="815"/>
        <end position="835"/>
    </location>
</feature>
<feature type="transmembrane region" description="Helical" evidence="7">
    <location>
        <begin position="498"/>
        <end position="518"/>
    </location>
</feature>
<keyword evidence="5 7" id="KW-0472">Membrane</keyword>